<evidence type="ECO:0000256" key="7">
    <source>
        <dbReference type="ARBA" id="ARBA00022958"/>
    </source>
</evidence>
<evidence type="ECO:0000313" key="12">
    <source>
        <dbReference type="EMBL" id="GAK31316.1"/>
    </source>
</evidence>
<feature type="binding site" evidence="9">
    <location>
        <position position="295"/>
    </location>
    <ligand>
        <name>K(+)</name>
        <dbReference type="ChEBI" id="CHEBI:29103"/>
    </ligand>
</feature>
<keyword evidence="9" id="KW-0963">Cytoplasm</keyword>
<dbReference type="HAMAP" id="MF_01987">
    <property type="entry name" value="Ribokinase"/>
    <property type="match status" value="1"/>
</dbReference>
<feature type="binding site" evidence="9">
    <location>
        <position position="289"/>
    </location>
    <ligand>
        <name>K(+)</name>
        <dbReference type="ChEBI" id="CHEBI:29103"/>
    </ligand>
</feature>
<reference evidence="13" key="1">
    <citation type="journal article" date="2014" name="Genome Announc.">
        <title>Draft genome sequence of Weissella oryzae SG25T, isolated from fermented rice grains.</title>
        <authorList>
            <person name="Tanizawa Y."/>
            <person name="Fujisawa T."/>
            <person name="Mochizuki T."/>
            <person name="Kaminuma E."/>
            <person name="Suzuki Y."/>
            <person name="Nakamura Y."/>
            <person name="Tohno M."/>
        </authorList>
    </citation>
    <scope>NUCLEOTIDE SEQUENCE [LARGE SCALE GENOMIC DNA]</scope>
    <source>
        <strain evidence="13">DSM 25784 / JCM 18191 / LMG 30913 / SG25</strain>
    </source>
</reference>
<keyword evidence="4 9" id="KW-0418">Kinase</keyword>
<dbReference type="GO" id="GO:0046872">
    <property type="term" value="F:metal ion binding"/>
    <property type="evidence" value="ECO:0007669"/>
    <property type="project" value="UniProtKB-KW"/>
</dbReference>
<comment type="cofactor">
    <cofactor evidence="9">
        <name>Mg(2+)</name>
        <dbReference type="ChEBI" id="CHEBI:18420"/>
    </cofactor>
    <text evidence="9">Requires a divalent cation, most likely magnesium in vivo, as an electrophilic catalyst to aid phosphoryl group transfer. It is the chelate of the metal and the nucleotide that is the actual substrate.</text>
</comment>
<comment type="catalytic activity">
    <reaction evidence="9">
        <text>D-ribose + ATP = D-ribose 5-phosphate + ADP + H(+)</text>
        <dbReference type="Rhea" id="RHEA:13697"/>
        <dbReference type="ChEBI" id="CHEBI:15378"/>
        <dbReference type="ChEBI" id="CHEBI:30616"/>
        <dbReference type="ChEBI" id="CHEBI:47013"/>
        <dbReference type="ChEBI" id="CHEBI:78346"/>
        <dbReference type="ChEBI" id="CHEBI:456216"/>
        <dbReference type="EC" id="2.7.1.15"/>
    </reaction>
</comment>
<comment type="pathway">
    <text evidence="9">Carbohydrate metabolism; D-ribose degradation; D-ribose 5-phosphate from beta-D-ribopyranose: step 2/2.</text>
</comment>
<feature type="binding site" evidence="9">
    <location>
        <position position="139"/>
    </location>
    <ligand>
        <name>substrate</name>
    </ligand>
</feature>
<dbReference type="GO" id="GO:0005524">
    <property type="term" value="F:ATP binding"/>
    <property type="evidence" value="ECO:0007669"/>
    <property type="project" value="UniProtKB-UniRule"/>
</dbReference>
<dbReference type="GO" id="GO:0004747">
    <property type="term" value="F:ribokinase activity"/>
    <property type="evidence" value="ECO:0007669"/>
    <property type="project" value="UniProtKB-UniRule"/>
</dbReference>
<feature type="binding site" evidence="9">
    <location>
        <position position="291"/>
    </location>
    <ligand>
        <name>K(+)</name>
        <dbReference type="ChEBI" id="CHEBI:29103"/>
    </ligand>
</feature>
<keyword evidence="1 9" id="KW-0808">Transferase</keyword>
<evidence type="ECO:0000256" key="2">
    <source>
        <dbReference type="ARBA" id="ARBA00022723"/>
    </source>
</evidence>
<dbReference type="EC" id="2.7.1.15" evidence="9 10"/>
<evidence type="ECO:0000256" key="10">
    <source>
        <dbReference type="NCBIfam" id="TIGR02152"/>
    </source>
</evidence>
<dbReference type="PANTHER" id="PTHR10584:SF166">
    <property type="entry name" value="RIBOKINASE"/>
    <property type="match status" value="1"/>
</dbReference>
<feature type="binding site" evidence="9">
    <location>
        <begin position="223"/>
        <end position="228"/>
    </location>
    <ligand>
        <name>ATP</name>
        <dbReference type="ChEBI" id="CHEBI:30616"/>
    </ligand>
</feature>
<dbReference type="RefSeq" id="WP_027699314.1">
    <property type="nucleotide sequence ID" value="NZ_DF820492.1"/>
</dbReference>
<dbReference type="eggNOG" id="COG0524">
    <property type="taxonomic scope" value="Bacteria"/>
</dbReference>
<dbReference type="NCBIfam" id="TIGR02152">
    <property type="entry name" value="D_ribokin_bact"/>
    <property type="match status" value="1"/>
</dbReference>
<dbReference type="Proteomes" id="UP000030643">
    <property type="component" value="Unassembled WGS sequence"/>
</dbReference>
<feature type="active site" description="Proton acceptor" evidence="9">
    <location>
        <position position="255"/>
    </location>
</feature>
<feature type="binding site" evidence="9">
    <location>
        <position position="249"/>
    </location>
    <ligand>
        <name>K(+)</name>
        <dbReference type="ChEBI" id="CHEBI:29103"/>
    </ligand>
</feature>
<dbReference type="PRINTS" id="PR00990">
    <property type="entry name" value="RIBOKINASE"/>
</dbReference>
<dbReference type="PANTHER" id="PTHR10584">
    <property type="entry name" value="SUGAR KINASE"/>
    <property type="match status" value="1"/>
</dbReference>
<comment type="function">
    <text evidence="9">Catalyzes the phosphorylation of ribose at O-5 in a reaction requiring ATP and magnesium. The resulting D-ribose-5-phosphate can then be used either for sythesis of nucleotides, histidine, and tryptophan, or as a component of the pentose phosphate pathway.</text>
</comment>
<evidence type="ECO:0000259" key="11">
    <source>
        <dbReference type="Pfam" id="PF00294"/>
    </source>
</evidence>
<keyword evidence="13" id="KW-1185">Reference proteome</keyword>
<comment type="subunit">
    <text evidence="9">Homodimer.</text>
</comment>
<evidence type="ECO:0000256" key="1">
    <source>
        <dbReference type="ARBA" id="ARBA00022679"/>
    </source>
</evidence>
<dbReference type="OrthoDB" id="9775849at2"/>
<dbReference type="STRING" id="1329250.WOSG25_090130"/>
<evidence type="ECO:0000313" key="13">
    <source>
        <dbReference type="Proteomes" id="UP000030643"/>
    </source>
</evidence>
<feature type="binding site" evidence="9">
    <location>
        <begin position="254"/>
        <end position="255"/>
    </location>
    <ligand>
        <name>ATP</name>
        <dbReference type="ChEBI" id="CHEBI:30616"/>
    </ligand>
</feature>
<keyword evidence="7 9" id="KW-0630">Potassium</keyword>
<feature type="domain" description="Carbohydrate kinase PfkB" evidence="11">
    <location>
        <begin position="1"/>
        <end position="298"/>
    </location>
</feature>
<dbReference type="InterPro" id="IPR011611">
    <property type="entry name" value="PfkB_dom"/>
</dbReference>
<feature type="binding site" evidence="9">
    <location>
        <begin position="11"/>
        <end position="13"/>
    </location>
    <ligand>
        <name>substrate</name>
    </ligand>
</feature>
<evidence type="ECO:0000256" key="4">
    <source>
        <dbReference type="ARBA" id="ARBA00022777"/>
    </source>
</evidence>
<feature type="binding site" evidence="9">
    <location>
        <position position="255"/>
    </location>
    <ligand>
        <name>substrate</name>
    </ligand>
</feature>
<feature type="binding site" evidence="9">
    <location>
        <begin position="39"/>
        <end position="43"/>
    </location>
    <ligand>
        <name>substrate</name>
    </ligand>
</feature>
<dbReference type="EMBL" id="DF820492">
    <property type="protein sequence ID" value="GAK31316.1"/>
    <property type="molecule type" value="Genomic_DNA"/>
</dbReference>
<keyword evidence="3 9" id="KW-0547">Nucleotide-binding</keyword>
<dbReference type="GO" id="GO:0019303">
    <property type="term" value="P:D-ribose catabolic process"/>
    <property type="evidence" value="ECO:0007669"/>
    <property type="project" value="UniProtKB-UniRule"/>
</dbReference>
<dbReference type="InterPro" id="IPR011877">
    <property type="entry name" value="Ribokinase"/>
</dbReference>
<organism evidence="12 13">
    <name type="scientific">Weissella oryzae (strain DSM 25784 / JCM 18191 / LMG 30913 / SG25)</name>
    <dbReference type="NCBI Taxonomy" id="1329250"/>
    <lineage>
        <taxon>Bacteria</taxon>
        <taxon>Bacillati</taxon>
        <taxon>Bacillota</taxon>
        <taxon>Bacilli</taxon>
        <taxon>Lactobacillales</taxon>
        <taxon>Lactobacillaceae</taxon>
        <taxon>Weissella</taxon>
    </lineage>
</organism>
<dbReference type="InterPro" id="IPR029056">
    <property type="entry name" value="Ribokinase-like"/>
</dbReference>
<dbReference type="AlphaFoldDB" id="A0A069D1U8"/>
<evidence type="ECO:0000256" key="8">
    <source>
        <dbReference type="ARBA" id="ARBA00023277"/>
    </source>
</evidence>
<accession>A0A069D1U8</accession>
<dbReference type="CDD" id="cd01174">
    <property type="entry name" value="ribokinase"/>
    <property type="match status" value="1"/>
</dbReference>
<comment type="activity regulation">
    <text evidence="9">Activated by a monovalent cation that binds near, but not in, the active site. The most likely occupant of the site in vivo is potassium. Ion binding induces a conformational change that may alter substrate affinity.</text>
</comment>
<protein>
    <recommendedName>
        <fullName evidence="9 10">Ribokinase</fullName>
        <shortName evidence="9">RK</shortName>
        <ecNumber evidence="9 10">2.7.1.15</ecNumber>
    </recommendedName>
</protein>
<keyword evidence="6 9" id="KW-0460">Magnesium</keyword>
<comment type="caution">
    <text evidence="9">Lacks conserved residue(s) required for the propagation of feature annotation.</text>
</comment>
<evidence type="ECO:0000256" key="5">
    <source>
        <dbReference type="ARBA" id="ARBA00022840"/>
    </source>
</evidence>
<proteinExistence type="inferred from homology"/>
<feature type="binding site" evidence="9">
    <location>
        <position position="186"/>
    </location>
    <ligand>
        <name>ATP</name>
        <dbReference type="ChEBI" id="CHEBI:30616"/>
    </ligand>
</feature>
<sequence length="306" mass="32274">MKNIVVVGSLNLDVVSEIEKLPHQGATISVKHQSQNLGGKGANQAVAAARQGGQVSFVGAVGADEAGERFKKVLREEGIDVSGIVTKKVPTGSASILLEDDGHNTIMVYGGANAELTADDIVKSENIIANADVVIAQFEVPQEAVAKAFYFAKKYGALTILNPAPIIEQEAILPEVLSSTDIIVPNETEAAALVGMEPSTDKAKLAAVREAMAQLTIQKTVITLGEDGVFYHLADEDQVAPIFKVKPVDTTAAGDTFIGSLTVELNKDLTNAAEAIKYSSKASSIAIQHFGALQSIPTRREVLKDL</sequence>
<dbReference type="SUPFAM" id="SSF53613">
    <property type="entry name" value="Ribokinase-like"/>
    <property type="match status" value="1"/>
</dbReference>
<dbReference type="Pfam" id="PF00294">
    <property type="entry name" value="PfkB"/>
    <property type="match status" value="1"/>
</dbReference>
<name>A0A069D1U8_WEIOS</name>
<keyword evidence="5 9" id="KW-0067">ATP-binding</keyword>
<evidence type="ECO:0000256" key="3">
    <source>
        <dbReference type="ARBA" id="ARBA00022741"/>
    </source>
</evidence>
<comment type="subcellular location">
    <subcellularLocation>
        <location evidence="9">Cytoplasm</location>
    </subcellularLocation>
</comment>
<evidence type="ECO:0000256" key="6">
    <source>
        <dbReference type="ARBA" id="ARBA00022842"/>
    </source>
</evidence>
<evidence type="ECO:0000256" key="9">
    <source>
        <dbReference type="HAMAP-Rule" id="MF_01987"/>
    </source>
</evidence>
<dbReference type="InterPro" id="IPR002139">
    <property type="entry name" value="Ribo/fructo_kinase"/>
</dbReference>
<comment type="similarity">
    <text evidence="9">Belongs to the carbohydrate kinase PfkB family. Ribokinase subfamily.</text>
</comment>
<gene>
    <name evidence="9 12" type="primary">rbsK</name>
    <name evidence="12" type="ORF">WOSG25_090130</name>
</gene>
<dbReference type="GO" id="GO:0005829">
    <property type="term" value="C:cytosol"/>
    <property type="evidence" value="ECO:0007669"/>
    <property type="project" value="TreeGrafter"/>
</dbReference>
<dbReference type="Gene3D" id="3.40.1190.20">
    <property type="match status" value="1"/>
</dbReference>
<feature type="binding site" evidence="9">
    <location>
        <position position="251"/>
    </location>
    <ligand>
        <name>K(+)</name>
        <dbReference type="ChEBI" id="CHEBI:29103"/>
    </ligand>
</feature>
<keyword evidence="8 9" id="KW-0119">Carbohydrate metabolism</keyword>
<keyword evidence="2 9" id="KW-0479">Metal-binding</keyword>
<feature type="binding site" evidence="9">
    <location>
        <position position="286"/>
    </location>
    <ligand>
        <name>K(+)</name>
        <dbReference type="ChEBI" id="CHEBI:29103"/>
    </ligand>
</feature>
<dbReference type="UniPathway" id="UPA00916">
    <property type="reaction ID" value="UER00889"/>
</dbReference>